<feature type="region of interest" description="Disordered" evidence="1">
    <location>
        <begin position="738"/>
        <end position="761"/>
    </location>
</feature>
<dbReference type="Proteomes" id="UP000095085">
    <property type="component" value="Unassembled WGS sequence"/>
</dbReference>
<dbReference type="GeneID" id="30993329"/>
<dbReference type="RefSeq" id="XP_020075740.1">
    <property type="nucleotide sequence ID" value="XM_020218779.1"/>
</dbReference>
<name>A0A1E4RHC5_9ASCO</name>
<reference evidence="3" key="1">
    <citation type="submission" date="2016-05" db="EMBL/GenBank/DDBJ databases">
        <title>Comparative genomics of biotechnologically important yeasts.</title>
        <authorList>
            <consortium name="DOE Joint Genome Institute"/>
            <person name="Riley R."/>
            <person name="Haridas S."/>
            <person name="Wolfe K.H."/>
            <person name="Lopes M.R."/>
            <person name="Hittinger C.T."/>
            <person name="Goker M."/>
            <person name="Salamov A."/>
            <person name="Wisecaver J."/>
            <person name="Long T.M."/>
            <person name="Aerts A.L."/>
            <person name="Barry K."/>
            <person name="Choi C."/>
            <person name="Clum A."/>
            <person name="Coughlan A.Y."/>
            <person name="Deshpande S."/>
            <person name="Douglass A.P."/>
            <person name="Hanson S.J."/>
            <person name="Klenk H.-P."/>
            <person name="Labutti K."/>
            <person name="Lapidus A."/>
            <person name="Lindquist E."/>
            <person name="Lipzen A."/>
            <person name="Meier-Kolthoff J.P."/>
            <person name="Ohm R.A."/>
            <person name="Otillar R.P."/>
            <person name="Pangilinan J."/>
            <person name="Peng Y."/>
            <person name="Rokas A."/>
            <person name="Rosa C.A."/>
            <person name="Scheuner C."/>
            <person name="Sibirny A.A."/>
            <person name="Slot J.C."/>
            <person name="Stielow J.B."/>
            <person name="Sun H."/>
            <person name="Kurtzman C.P."/>
            <person name="Blackwell M."/>
            <person name="Grigoriev I.V."/>
            <person name="Jeffries T.W."/>
        </authorList>
    </citation>
    <scope>NUCLEOTIDE SEQUENCE [LARGE SCALE GENOMIC DNA]</scope>
    <source>
        <strain evidence="3">NRRL Y-1933</strain>
    </source>
</reference>
<dbReference type="AlphaFoldDB" id="A0A1E4RHC5"/>
<gene>
    <name evidence="2" type="ORF">HYPBUDRAFT_110739</name>
</gene>
<dbReference type="OrthoDB" id="4017072at2759"/>
<proteinExistence type="predicted"/>
<keyword evidence="3" id="KW-1185">Reference proteome</keyword>
<sequence length="774" mass="89628">MERTKDRMHRILKYDITRPYKRYESTRITSKPTVRHLFVKLQMEEAIHERVEISNSGLKSRLHPVDCLEPLVFHIMLLLERFKKPSHINKSELDSQRVNVQDSIDVDQFISDDLKMRFERETNSILKVSIQSILDSIHASGKQIDEITMEVFSMALSSFIKLSKIFYLQQLTKRQRNTVLNSQMPIDLKYSVEDDLLSWMKSIGVNNVSASCQALTNRADIPAFVTSNIILRTPLSANELYSQLDIWSNFISSILTYYSKQENHLRDCLNNLIFYCIHHDIRKMPEVLLELLNFVDSKKSASISMSFLSQKMVNDLIWEMYYNYYRSARAEKGLFVSKIIQSQEILVNLLSRVGDQNDKVLSKLNLKGYMGIVLAIENVSLEKATKLFQMAEERFLVPQTINQNTNKELTCYNFVKIALLKSTDDLMFAFNMAVQRHPNSSSLWLALIQKLIEFDLLTEERCQKILKQLVDKKNDILITKDMLLLLLSSISTSSSLFRMIETISEGSTNPKDSILFSAHSKILLEKYVTLLYKLPKNTLITFPSFWSTADSTMGSSRIKSLAAARYLYDTYFPIKGPKIIGIMLNGEAKQDPSQVYDLYQRDLFEKNNFLPDESCISALLTASSASTNHRPILWGQLYAPQVAIHEFKKHVVSDTIDFTDLDSAHIYPGNQLWQKYIGLLSKFDYIYELSELIQWWTKIKFTPNKKTLFSLLHSFPIEFAERYIIHFEKIKKDSVSEITLPSSTNGEPTKQPETSGDWPWPTLAEFRHHRNNKL</sequence>
<feature type="compositionally biased region" description="Polar residues" evidence="1">
    <location>
        <begin position="738"/>
        <end position="754"/>
    </location>
</feature>
<dbReference type="EMBL" id="KV454542">
    <property type="protein sequence ID" value="ODV66673.1"/>
    <property type="molecule type" value="Genomic_DNA"/>
</dbReference>
<evidence type="ECO:0000313" key="3">
    <source>
        <dbReference type="Proteomes" id="UP000095085"/>
    </source>
</evidence>
<evidence type="ECO:0000256" key="1">
    <source>
        <dbReference type="SAM" id="MobiDB-lite"/>
    </source>
</evidence>
<accession>A0A1E4RHC5</accession>
<organism evidence="2 3">
    <name type="scientific">Hyphopichia burtonii NRRL Y-1933</name>
    <dbReference type="NCBI Taxonomy" id="984485"/>
    <lineage>
        <taxon>Eukaryota</taxon>
        <taxon>Fungi</taxon>
        <taxon>Dikarya</taxon>
        <taxon>Ascomycota</taxon>
        <taxon>Saccharomycotina</taxon>
        <taxon>Pichiomycetes</taxon>
        <taxon>Debaryomycetaceae</taxon>
        <taxon>Hyphopichia</taxon>
    </lineage>
</organism>
<evidence type="ECO:0000313" key="2">
    <source>
        <dbReference type="EMBL" id="ODV66673.1"/>
    </source>
</evidence>
<protein>
    <submittedName>
        <fullName evidence="2">Uncharacterized protein</fullName>
    </submittedName>
</protein>